<evidence type="ECO:0000259" key="14">
    <source>
        <dbReference type="PROSITE" id="PS51194"/>
    </source>
</evidence>
<dbReference type="GO" id="GO:0003677">
    <property type="term" value="F:DNA binding"/>
    <property type="evidence" value="ECO:0007669"/>
    <property type="project" value="UniProtKB-UniRule"/>
</dbReference>
<reference evidence="15" key="1">
    <citation type="submission" date="2020-08" db="EMBL/GenBank/DDBJ databases">
        <title>Genome public.</title>
        <authorList>
            <person name="Liu C."/>
            <person name="Sun Q."/>
        </authorList>
    </citation>
    <scope>NUCLEOTIDE SEQUENCE</scope>
    <source>
        <strain evidence="15">NSJ-50</strain>
    </source>
</reference>
<feature type="binding site" evidence="12">
    <location>
        <position position="561"/>
    </location>
    <ligand>
        <name>Zn(2+)</name>
        <dbReference type="ChEBI" id="CHEBI:29105"/>
        <label>1</label>
    </ligand>
</feature>
<dbReference type="EMBL" id="JACRTE010000002">
    <property type="protein sequence ID" value="MBC8595670.1"/>
    <property type="molecule type" value="Genomic_DNA"/>
</dbReference>
<dbReference type="InterPro" id="IPR001650">
    <property type="entry name" value="Helicase_C-like"/>
</dbReference>
<dbReference type="Gene3D" id="3.40.1440.60">
    <property type="entry name" value="PriA, 3(prime) DNA-binding domain"/>
    <property type="match status" value="1"/>
</dbReference>
<keyword evidence="8 12" id="KW-0067">ATP-binding</keyword>
<dbReference type="GO" id="GO:0016787">
    <property type="term" value="F:hydrolase activity"/>
    <property type="evidence" value="ECO:0007669"/>
    <property type="project" value="UniProtKB-KW"/>
</dbReference>
<dbReference type="Pfam" id="PF18319">
    <property type="entry name" value="Zn_ribbon_PriA"/>
    <property type="match status" value="1"/>
</dbReference>
<feature type="binding site" evidence="12">
    <location>
        <position position="548"/>
    </location>
    <ligand>
        <name>Zn(2+)</name>
        <dbReference type="ChEBI" id="CHEBI:29105"/>
        <label>2</label>
    </ligand>
</feature>
<dbReference type="CDD" id="cd18804">
    <property type="entry name" value="SF2_C_priA"/>
    <property type="match status" value="1"/>
</dbReference>
<dbReference type="PANTHER" id="PTHR30580">
    <property type="entry name" value="PRIMOSOMAL PROTEIN N"/>
    <property type="match status" value="1"/>
</dbReference>
<evidence type="ECO:0000256" key="4">
    <source>
        <dbReference type="ARBA" id="ARBA00022741"/>
    </source>
</evidence>
<proteinExistence type="inferred from homology"/>
<dbReference type="GO" id="GO:0006310">
    <property type="term" value="P:DNA recombination"/>
    <property type="evidence" value="ECO:0007669"/>
    <property type="project" value="InterPro"/>
</dbReference>
<evidence type="ECO:0000256" key="3">
    <source>
        <dbReference type="ARBA" id="ARBA00022723"/>
    </source>
</evidence>
<dbReference type="GO" id="GO:0005524">
    <property type="term" value="F:ATP binding"/>
    <property type="evidence" value="ECO:0007669"/>
    <property type="project" value="UniProtKB-UniRule"/>
</dbReference>
<name>A0A926F817_9FIRM</name>
<evidence type="ECO:0000259" key="13">
    <source>
        <dbReference type="PROSITE" id="PS51192"/>
    </source>
</evidence>
<gene>
    <name evidence="12 15" type="primary">priA</name>
    <name evidence="15" type="ORF">H8706_02130</name>
</gene>
<dbReference type="SMART" id="SM00490">
    <property type="entry name" value="HELICc"/>
    <property type="match status" value="1"/>
</dbReference>
<evidence type="ECO:0000256" key="7">
    <source>
        <dbReference type="ARBA" id="ARBA00022833"/>
    </source>
</evidence>
<dbReference type="InterPro" id="IPR041222">
    <property type="entry name" value="PriA_3primeBD"/>
</dbReference>
<keyword evidence="6 12" id="KW-0347">Helicase</keyword>
<sequence>MICEVVINNISRHTDNIYHYLAPENLNVSVGQRVVVPFGRGNKPLEGYVLGICEESEYKNLKEILSLADGYVYFNEKTASLIKFLHHRFFSPYCDIIKAVLPRGVSLKMVTVVHLSDNGEDYIKSKIKNSLIKERIVETLKENGGFCELDELCKNVGRKNITQTLKSLVCDNIVYTELKKEEGQKDKYIKVASLAIEREEAYRMCEILEKRAKAQARVVEVLCENESVSLSELLDICETSKSVVDVLEQKGIVTVFEIPRPFDEEISEIDDKKVELTDEQKSAVETVGKSIDNGENKTFLIHGVTGSGKTEIYLNLIERCMNLGKQSLFLVPEISLTPQMVAQVKGRFGSRVAVIHSMLTVRKRYEEWKRINEGEVSVVVGARSAVFSPLAKLGLIIIDEEHEGTYKSESSPRYHTTEVARFRAKSEGAVLILASATPSFESYWRAENGKYTLIELKNRVNNRDLPKVTTIDMRKELENGNFSIFSERLKTEIANNLKSKQQTILFLNKRGYSSFVSCRKCGYVPKCPNCDISLTYHKNGGFMVCHYCDYKTEKLDVCPNCQSEQIRFFGLGTQKVTDEIAKLFPSATYLRMDADTTSKRFSHEEILNKFRDEKTDILVGTQMITKGLDFENVTLVGVIAADLSLYQDDFRAGEKTFSLLTQVVGRAGRGEKEGRAVVQTYYPENEIFSYASNQDYVSFYKNEIALRRQMLYPPFCEMINFTASSDSEKTAFDALLNFRNALLDEIKEKNIKADVFGVQSAPMHRINNKFRSRFIMKMNYNREIYERIHTLLKNFYKDNVSIIVDVNPVNMY</sequence>
<dbReference type="PROSITE" id="PS51194">
    <property type="entry name" value="HELICASE_CTER"/>
    <property type="match status" value="1"/>
</dbReference>
<accession>A0A926F817</accession>
<evidence type="ECO:0000256" key="12">
    <source>
        <dbReference type="HAMAP-Rule" id="MF_00983"/>
    </source>
</evidence>
<feature type="binding site" evidence="12">
    <location>
        <position position="530"/>
    </location>
    <ligand>
        <name>Zn(2+)</name>
        <dbReference type="ChEBI" id="CHEBI:29105"/>
        <label>2</label>
    </ligand>
</feature>
<keyword evidence="1 12" id="KW-0639">Primosome</keyword>
<organism evidence="15 16">
    <name type="scientific">Qingrenia yutianensis</name>
    <dbReference type="NCBI Taxonomy" id="2763676"/>
    <lineage>
        <taxon>Bacteria</taxon>
        <taxon>Bacillati</taxon>
        <taxon>Bacillota</taxon>
        <taxon>Clostridia</taxon>
        <taxon>Eubacteriales</taxon>
        <taxon>Oscillospiraceae</taxon>
        <taxon>Qingrenia</taxon>
    </lineage>
</organism>
<keyword evidence="3 12" id="KW-0479">Metal-binding</keyword>
<comment type="function">
    <text evidence="12">Initiates the restart of stalled replication forks, which reloads the replicative helicase on sites other than the origin of replication. Recognizes and binds to abandoned replication forks and remodels them to uncover a helicase loading site. Promotes assembly of the primosome at these replication forks.</text>
</comment>
<keyword evidence="16" id="KW-1185">Reference proteome</keyword>
<dbReference type="GO" id="GO:0006269">
    <property type="term" value="P:DNA replication, synthesis of primer"/>
    <property type="evidence" value="ECO:0007669"/>
    <property type="project" value="UniProtKB-KW"/>
</dbReference>
<evidence type="ECO:0000313" key="15">
    <source>
        <dbReference type="EMBL" id="MBC8595670.1"/>
    </source>
</evidence>
<dbReference type="Gene3D" id="3.40.50.300">
    <property type="entry name" value="P-loop containing nucleotide triphosphate hydrolases"/>
    <property type="match status" value="2"/>
</dbReference>
<comment type="subunit">
    <text evidence="12">Component of the replication restart primosome.</text>
</comment>
<dbReference type="EC" id="5.6.2.4" evidence="12"/>
<feature type="binding site" evidence="12">
    <location>
        <position position="518"/>
    </location>
    <ligand>
        <name>Zn(2+)</name>
        <dbReference type="ChEBI" id="CHEBI:29105"/>
        <label>1</label>
    </ligand>
</feature>
<dbReference type="Pfam" id="PF04851">
    <property type="entry name" value="ResIII"/>
    <property type="match status" value="1"/>
</dbReference>
<dbReference type="CDD" id="cd17929">
    <property type="entry name" value="DEXHc_priA"/>
    <property type="match status" value="1"/>
</dbReference>
<evidence type="ECO:0000256" key="8">
    <source>
        <dbReference type="ARBA" id="ARBA00022840"/>
    </source>
</evidence>
<dbReference type="InterPro" id="IPR041236">
    <property type="entry name" value="PriA_C"/>
</dbReference>
<dbReference type="AlphaFoldDB" id="A0A926F817"/>
<comment type="similarity">
    <text evidence="12">Belongs to the helicase family. PriA subfamily.</text>
</comment>
<dbReference type="NCBIfam" id="NF004066">
    <property type="entry name" value="PRK05580.1-3"/>
    <property type="match status" value="1"/>
</dbReference>
<comment type="cofactor">
    <cofactor evidence="12">
        <name>Zn(2+)</name>
        <dbReference type="ChEBI" id="CHEBI:29105"/>
    </cofactor>
    <text evidence="12">Binds 2 zinc ions per subunit.</text>
</comment>
<feature type="binding site" evidence="12">
    <location>
        <position position="527"/>
    </location>
    <ligand>
        <name>Zn(2+)</name>
        <dbReference type="ChEBI" id="CHEBI:29105"/>
        <label>2</label>
    </ligand>
</feature>
<dbReference type="PANTHER" id="PTHR30580:SF0">
    <property type="entry name" value="PRIMOSOMAL PROTEIN N"/>
    <property type="match status" value="1"/>
</dbReference>
<dbReference type="RefSeq" id="WP_262431326.1">
    <property type="nucleotide sequence ID" value="NZ_JACRTE010000002.1"/>
</dbReference>
<dbReference type="GO" id="GO:0006270">
    <property type="term" value="P:DNA replication initiation"/>
    <property type="evidence" value="ECO:0007669"/>
    <property type="project" value="TreeGrafter"/>
</dbReference>
<dbReference type="InterPro" id="IPR042115">
    <property type="entry name" value="PriA_3primeBD_sf"/>
</dbReference>
<evidence type="ECO:0000256" key="1">
    <source>
        <dbReference type="ARBA" id="ARBA00022515"/>
    </source>
</evidence>
<dbReference type="InterPro" id="IPR005259">
    <property type="entry name" value="PriA"/>
</dbReference>
<dbReference type="Pfam" id="PF00271">
    <property type="entry name" value="Helicase_C"/>
    <property type="match status" value="1"/>
</dbReference>
<dbReference type="NCBIfam" id="TIGR00595">
    <property type="entry name" value="priA"/>
    <property type="match status" value="1"/>
</dbReference>
<evidence type="ECO:0000256" key="5">
    <source>
        <dbReference type="ARBA" id="ARBA00022801"/>
    </source>
</evidence>
<keyword evidence="5 12" id="KW-0378">Hydrolase</keyword>
<feature type="binding site" evidence="12">
    <location>
        <position position="558"/>
    </location>
    <ligand>
        <name>Zn(2+)</name>
        <dbReference type="ChEBI" id="CHEBI:29105"/>
        <label>1</label>
    </ligand>
</feature>
<keyword evidence="2 12" id="KW-0235">DNA replication</keyword>
<dbReference type="SUPFAM" id="SSF52540">
    <property type="entry name" value="P-loop containing nucleoside triphosphate hydrolases"/>
    <property type="match status" value="2"/>
</dbReference>
<dbReference type="GO" id="GO:0008270">
    <property type="term" value="F:zinc ion binding"/>
    <property type="evidence" value="ECO:0007669"/>
    <property type="project" value="UniProtKB-UniRule"/>
</dbReference>
<dbReference type="HAMAP" id="MF_00983">
    <property type="entry name" value="PriA"/>
    <property type="match status" value="1"/>
</dbReference>
<feature type="domain" description="Helicase C-terminal" evidence="14">
    <location>
        <begin position="553"/>
        <end position="736"/>
    </location>
</feature>
<feature type="binding site" evidence="12">
    <location>
        <position position="521"/>
    </location>
    <ligand>
        <name>Zn(2+)</name>
        <dbReference type="ChEBI" id="CHEBI:29105"/>
        <label>1</label>
    </ligand>
</feature>
<dbReference type="Proteomes" id="UP000647416">
    <property type="component" value="Unassembled WGS sequence"/>
</dbReference>
<dbReference type="FunFam" id="3.40.50.300:FF:000489">
    <property type="entry name" value="Primosome assembly protein PriA"/>
    <property type="match status" value="1"/>
</dbReference>
<dbReference type="Pfam" id="PF18074">
    <property type="entry name" value="PriA_C"/>
    <property type="match status" value="1"/>
</dbReference>
<protein>
    <recommendedName>
        <fullName evidence="12">Replication restart protein PriA</fullName>
    </recommendedName>
    <alternativeName>
        <fullName evidence="12">ATP-dependent DNA helicase PriA</fullName>
        <ecNumber evidence="12">5.6.2.4</ecNumber>
    </alternativeName>
    <alternativeName>
        <fullName evidence="12">DNA 3'-5' helicase PriA</fullName>
    </alternativeName>
</protein>
<dbReference type="InterPro" id="IPR027417">
    <property type="entry name" value="P-loop_NTPase"/>
</dbReference>
<evidence type="ECO:0000256" key="2">
    <source>
        <dbReference type="ARBA" id="ARBA00022705"/>
    </source>
</evidence>
<keyword evidence="9 12" id="KW-0238">DNA-binding</keyword>
<evidence type="ECO:0000256" key="11">
    <source>
        <dbReference type="ARBA" id="ARBA00048988"/>
    </source>
</evidence>
<feature type="domain" description="Helicase ATP-binding" evidence="13">
    <location>
        <begin position="290"/>
        <end position="456"/>
    </location>
</feature>
<dbReference type="Pfam" id="PF17764">
    <property type="entry name" value="PriA_3primeBD"/>
    <property type="match status" value="1"/>
</dbReference>
<dbReference type="PROSITE" id="PS51192">
    <property type="entry name" value="HELICASE_ATP_BIND_1"/>
    <property type="match status" value="1"/>
</dbReference>
<evidence type="ECO:0000256" key="10">
    <source>
        <dbReference type="ARBA" id="ARBA00023235"/>
    </source>
</evidence>
<feature type="binding site" evidence="12">
    <location>
        <position position="545"/>
    </location>
    <ligand>
        <name>Zn(2+)</name>
        <dbReference type="ChEBI" id="CHEBI:29105"/>
        <label>2</label>
    </ligand>
</feature>
<dbReference type="InterPro" id="IPR014001">
    <property type="entry name" value="Helicase_ATP-bd"/>
</dbReference>
<comment type="caution">
    <text evidence="15">The sequence shown here is derived from an EMBL/GenBank/DDBJ whole genome shotgun (WGS) entry which is preliminary data.</text>
</comment>
<keyword evidence="4 12" id="KW-0547">Nucleotide-binding</keyword>
<comment type="catalytic activity">
    <reaction evidence="12">
        <text>Couples ATP hydrolysis with the unwinding of duplex DNA by translocating in the 3'-5' direction.</text>
        <dbReference type="EC" id="5.6.2.4"/>
    </reaction>
</comment>
<dbReference type="GO" id="GO:1990077">
    <property type="term" value="C:primosome complex"/>
    <property type="evidence" value="ECO:0007669"/>
    <property type="project" value="UniProtKB-UniRule"/>
</dbReference>
<evidence type="ECO:0000256" key="6">
    <source>
        <dbReference type="ARBA" id="ARBA00022806"/>
    </source>
</evidence>
<comment type="catalytic activity">
    <reaction evidence="11 12">
        <text>ATP + H2O = ADP + phosphate + H(+)</text>
        <dbReference type="Rhea" id="RHEA:13065"/>
        <dbReference type="ChEBI" id="CHEBI:15377"/>
        <dbReference type="ChEBI" id="CHEBI:15378"/>
        <dbReference type="ChEBI" id="CHEBI:30616"/>
        <dbReference type="ChEBI" id="CHEBI:43474"/>
        <dbReference type="ChEBI" id="CHEBI:456216"/>
        <dbReference type="EC" id="5.6.2.4"/>
    </reaction>
</comment>
<keyword evidence="10 12" id="KW-0413">Isomerase</keyword>
<dbReference type="SMART" id="SM00487">
    <property type="entry name" value="DEXDc"/>
    <property type="match status" value="1"/>
</dbReference>
<keyword evidence="7 12" id="KW-0862">Zinc</keyword>
<dbReference type="GO" id="GO:0043138">
    <property type="term" value="F:3'-5' DNA helicase activity"/>
    <property type="evidence" value="ECO:0007669"/>
    <property type="project" value="UniProtKB-EC"/>
</dbReference>
<evidence type="ECO:0000256" key="9">
    <source>
        <dbReference type="ARBA" id="ARBA00023125"/>
    </source>
</evidence>
<evidence type="ECO:0000313" key="16">
    <source>
        <dbReference type="Proteomes" id="UP000647416"/>
    </source>
</evidence>
<dbReference type="InterPro" id="IPR040498">
    <property type="entry name" value="PriA_CRR"/>
</dbReference>
<dbReference type="InterPro" id="IPR006935">
    <property type="entry name" value="Helicase/UvrB_N"/>
</dbReference>
<dbReference type="GO" id="GO:0006302">
    <property type="term" value="P:double-strand break repair"/>
    <property type="evidence" value="ECO:0007669"/>
    <property type="project" value="InterPro"/>
</dbReference>